<sequence>RAPEATQPAYQRCATLNLQAGSIITAIIVDIDYQAGWVTVHAG</sequence>
<keyword evidence="1" id="KW-0687">Ribonucleoprotein</keyword>
<dbReference type="GO" id="GO:0005840">
    <property type="term" value="C:ribosome"/>
    <property type="evidence" value="ECO:0007669"/>
    <property type="project" value="UniProtKB-KW"/>
</dbReference>
<feature type="non-terminal residue" evidence="1">
    <location>
        <position position="1"/>
    </location>
</feature>
<dbReference type="EMBL" id="AEAG01002649">
    <property type="protein sequence ID" value="EGH26657.1"/>
    <property type="molecule type" value="Genomic_DNA"/>
</dbReference>
<feature type="non-terminal residue" evidence="1">
    <location>
        <position position="43"/>
    </location>
</feature>
<dbReference type="AlphaFoldDB" id="A0A656GLZ5"/>
<accession>A0A656GLZ5</accession>
<evidence type="ECO:0000313" key="2">
    <source>
        <dbReference type="Proteomes" id="UP000003465"/>
    </source>
</evidence>
<proteinExistence type="predicted"/>
<keyword evidence="1" id="KW-0689">Ribosomal protein</keyword>
<dbReference type="Proteomes" id="UP000003465">
    <property type="component" value="Unassembled WGS sequence"/>
</dbReference>
<gene>
    <name evidence="1" type="primary">rpsA</name>
    <name evidence="1" type="ORF">PSYMO_36428</name>
</gene>
<name>A0A656GLZ5_PSEA0</name>
<comment type="caution">
    <text evidence="1">The sequence shown here is derived from an EMBL/GenBank/DDBJ whole genome shotgun (WGS) entry which is preliminary data.</text>
</comment>
<reference evidence="1 2" key="1">
    <citation type="journal article" date="2011" name="PLoS Pathog.">
        <title>Dynamic evolution of pathogenicity revealed by sequencing and comparative genomics of 19 Pseudomonas syringae isolates.</title>
        <authorList>
            <person name="Baltrus D.A."/>
            <person name="Nishimura M.T."/>
            <person name="Romanchuk A."/>
            <person name="Chang J.H."/>
            <person name="Mukhtar M.S."/>
            <person name="Cherkis K."/>
            <person name="Roach J."/>
            <person name="Grant S.R."/>
            <person name="Jones C.D."/>
            <person name="Dangl J.L."/>
        </authorList>
    </citation>
    <scope>NUCLEOTIDE SEQUENCE [LARGE SCALE GENOMIC DNA]</scope>
    <source>
        <strain evidence="1 2">301020</strain>
    </source>
</reference>
<evidence type="ECO:0000313" key="1">
    <source>
        <dbReference type="EMBL" id="EGH26657.1"/>
    </source>
</evidence>
<organism evidence="1 2">
    <name type="scientific">Pseudomonas amygdali pv. mori str. 301020</name>
    <dbReference type="NCBI Taxonomy" id="629261"/>
    <lineage>
        <taxon>Bacteria</taxon>
        <taxon>Pseudomonadati</taxon>
        <taxon>Pseudomonadota</taxon>
        <taxon>Gammaproteobacteria</taxon>
        <taxon>Pseudomonadales</taxon>
        <taxon>Pseudomonadaceae</taxon>
        <taxon>Pseudomonas</taxon>
        <taxon>Pseudomonas amygdali</taxon>
    </lineage>
</organism>
<protein>
    <submittedName>
        <fullName evidence="1">30S ribosomal protein S1</fullName>
    </submittedName>
</protein>